<comment type="similarity">
    <text evidence="1">Belongs to the cycloisomerase 2 family.</text>
</comment>
<evidence type="ECO:0000256" key="1">
    <source>
        <dbReference type="ARBA" id="ARBA00005564"/>
    </source>
</evidence>
<evidence type="ECO:0000313" key="5">
    <source>
        <dbReference type="Proteomes" id="UP001597375"/>
    </source>
</evidence>
<evidence type="ECO:0000256" key="2">
    <source>
        <dbReference type="ARBA" id="ARBA00022526"/>
    </source>
</evidence>
<dbReference type="InterPro" id="IPR050282">
    <property type="entry name" value="Cycloisomerase_2"/>
</dbReference>
<reference evidence="5" key="1">
    <citation type="journal article" date="2019" name="Int. J. Syst. Evol. Microbiol.">
        <title>The Global Catalogue of Microorganisms (GCM) 10K type strain sequencing project: providing services to taxonomists for standard genome sequencing and annotation.</title>
        <authorList>
            <consortium name="The Broad Institute Genomics Platform"/>
            <consortium name="The Broad Institute Genome Sequencing Center for Infectious Disease"/>
            <person name="Wu L."/>
            <person name="Ma J."/>
        </authorList>
    </citation>
    <scope>NUCLEOTIDE SEQUENCE [LARGE SCALE GENOMIC DNA]</scope>
    <source>
        <strain evidence="5">CGMCC 4.7106</strain>
    </source>
</reference>
<dbReference type="SUPFAM" id="SSF50974">
    <property type="entry name" value="Nitrous oxide reductase, N-terminal domain"/>
    <property type="match status" value="1"/>
</dbReference>
<dbReference type="PANTHER" id="PTHR30344">
    <property type="entry name" value="6-PHOSPHOGLUCONOLACTONASE-RELATED"/>
    <property type="match status" value="1"/>
</dbReference>
<evidence type="ECO:0000256" key="3">
    <source>
        <dbReference type="SAM" id="SignalP"/>
    </source>
</evidence>
<dbReference type="InterPro" id="IPR019405">
    <property type="entry name" value="Lactonase_7-beta_prop"/>
</dbReference>
<proteinExistence type="inferred from homology"/>
<organism evidence="4 5">
    <name type="scientific">Luteolibacter algae</name>
    <dbReference type="NCBI Taxonomy" id="454151"/>
    <lineage>
        <taxon>Bacteria</taxon>
        <taxon>Pseudomonadati</taxon>
        <taxon>Verrucomicrobiota</taxon>
        <taxon>Verrucomicrobiia</taxon>
        <taxon>Verrucomicrobiales</taxon>
        <taxon>Verrucomicrobiaceae</taxon>
        <taxon>Luteolibacter</taxon>
    </lineage>
</organism>
<dbReference type="EMBL" id="JBHUIT010000001">
    <property type="protein sequence ID" value="MFD2255180.1"/>
    <property type="molecule type" value="Genomic_DNA"/>
</dbReference>
<keyword evidence="5" id="KW-1185">Reference proteome</keyword>
<keyword evidence="2" id="KW-0119">Carbohydrate metabolism</keyword>
<dbReference type="InterPro" id="IPR011045">
    <property type="entry name" value="N2O_reductase_N"/>
</dbReference>
<keyword evidence="2" id="KW-0313">Glucose metabolism</keyword>
<keyword evidence="3" id="KW-0732">Signal</keyword>
<sequence length="359" mass="39089">MIKHFLPVCLLSLLCGELHAAPQSLYLAAGEKISVYTISPETGELTPSDGVDLAGVGPFTFSADGSKMYASASVKGDNRIATLERAGNGALEVIDSAPVTVNAGYLDLDKTGNYLAANSYQDGTVSVWKLEDGVFRGELVQELALEQHAHGANFSPDNRWLLVPATSPNKVFVQAFDENTGEIVPNKPAFGQGPKGEKEARNPRHLIFHPAKNDIAYTTNEKYEPGVCVWKWNGTDGTLTPIQNIVTIPEEFSAAGSTATLRLTPDHRFLYVSNRRRDGKSSIAAFRVDSESGRLQLISHTPCENMPRSFCIDRTGSFIYVAGREDGFLGVYKIDQNSGALTKVTQYEVGKGTRWVEAR</sequence>
<comment type="caution">
    <text evidence="4">The sequence shown here is derived from an EMBL/GenBank/DDBJ whole genome shotgun (WGS) entry which is preliminary data.</text>
</comment>
<dbReference type="RefSeq" id="WP_386817842.1">
    <property type="nucleotide sequence ID" value="NZ_JBHUIT010000001.1"/>
</dbReference>
<dbReference type="Gene3D" id="2.130.10.10">
    <property type="entry name" value="YVTN repeat-like/Quinoprotein amine dehydrogenase"/>
    <property type="match status" value="1"/>
</dbReference>
<evidence type="ECO:0000313" key="4">
    <source>
        <dbReference type="EMBL" id="MFD2255180.1"/>
    </source>
</evidence>
<dbReference type="Proteomes" id="UP001597375">
    <property type="component" value="Unassembled WGS sequence"/>
</dbReference>
<dbReference type="InterPro" id="IPR015943">
    <property type="entry name" value="WD40/YVTN_repeat-like_dom_sf"/>
</dbReference>
<dbReference type="PANTHER" id="PTHR30344:SF1">
    <property type="entry name" value="6-PHOSPHOGLUCONOLACTONASE"/>
    <property type="match status" value="1"/>
</dbReference>
<dbReference type="Pfam" id="PF10282">
    <property type="entry name" value="Lactonase"/>
    <property type="match status" value="1"/>
</dbReference>
<accession>A0ABW5D3S8</accession>
<gene>
    <name evidence="4" type="ORF">ACFSSA_00700</name>
</gene>
<name>A0ABW5D3S8_9BACT</name>
<feature type="signal peptide" evidence="3">
    <location>
        <begin position="1"/>
        <end position="20"/>
    </location>
</feature>
<feature type="chain" id="PRO_5046637014" evidence="3">
    <location>
        <begin position="21"/>
        <end position="359"/>
    </location>
</feature>
<protein>
    <submittedName>
        <fullName evidence="4">Lactonase family protein</fullName>
    </submittedName>
</protein>